<keyword evidence="5" id="KW-1185">Reference proteome</keyword>
<proteinExistence type="inferred from homology"/>
<sequence length="492" mass="55107">MDQVEDESASKVQLFFENLGGTGEYLLLSLDKLLPDVSAVGSTLGSTDSVLQQLWDAGLLDGRMAFHGVLPREIEAMAAQQRSLFASVDGALGEHAHGHVLEQPTVDPHSLVDESEEHAVLCTVDATFSLWRQETSNSLLLFEPNLLGHPERRTDSIALRGVIQNILQCQRTSPSFKTLRHFMKAFALYGRDSHGLGWDKLLQLSAASEQELRHRLPELGIVFDASRSAYWMLDQQNREVALEHVLDTMLVHDLPIRDLSRAHLEEALLEMKIIDQVLVTFALEKWFAPYQASSEKLNLCVDAVVRDMAPLIIRQHDGALCTLDHLLECLQRRLPSSFPLDPDRVLQLLDGIAIIRTPERLNHARDRASAEHEQSAGTAERPEDKGRRPTSIRHATEGSTLIQLLEAEGLPREPEARLTLLFGIKKQWTRAELEPYIEDIPTSTVQRLVRPIRGPPGASDQLQRYEARAANGPWSARKVSASSTREDRMRAA</sequence>
<evidence type="ECO:0000256" key="3">
    <source>
        <dbReference type="SAM" id="MobiDB-lite"/>
    </source>
</evidence>
<reference evidence="4 5" key="1">
    <citation type="journal article" date="2020" name="J. Phycol.">
        <title>Comparative genome analysis reveals Cyanidiococcus gen. nov., a new extremophilic red algal genus sister to Cyanidioschyzon (Cyanidioschyzonaceae, Rhodophyta).</title>
        <authorList>
            <person name="Liu S.-L."/>
            <person name="Chiang Y.-R."/>
            <person name="Yoon H.S."/>
            <person name="Fu H.-Y."/>
        </authorList>
    </citation>
    <scope>NUCLEOTIDE SEQUENCE [LARGE SCALE GENOMIC DNA]</scope>
    <source>
        <strain evidence="4 5">THAL066</strain>
    </source>
</reference>
<dbReference type="Pfam" id="PF09724">
    <property type="entry name" value="Dcc1"/>
    <property type="match status" value="1"/>
</dbReference>
<name>A0A7J7IKL8_9RHOD</name>
<comment type="caution">
    <text evidence="4">The sequence shown here is derived from an EMBL/GenBank/DDBJ whole genome shotgun (WGS) entry which is preliminary data.</text>
</comment>
<dbReference type="GO" id="GO:0031390">
    <property type="term" value="C:Ctf18 RFC-like complex"/>
    <property type="evidence" value="ECO:0007669"/>
    <property type="project" value="InterPro"/>
</dbReference>
<feature type="compositionally biased region" description="Basic and acidic residues" evidence="3">
    <location>
        <begin position="363"/>
        <end position="387"/>
    </location>
</feature>
<dbReference type="InterPro" id="IPR019128">
    <property type="entry name" value="Dcc1"/>
</dbReference>
<feature type="region of interest" description="Disordered" evidence="3">
    <location>
        <begin position="467"/>
        <end position="492"/>
    </location>
</feature>
<dbReference type="EMBL" id="VWRR01000009">
    <property type="protein sequence ID" value="KAF6002851.1"/>
    <property type="molecule type" value="Genomic_DNA"/>
</dbReference>
<dbReference type="AlphaFoldDB" id="A0A7J7IKL8"/>
<dbReference type="GO" id="GO:0000775">
    <property type="term" value="C:chromosome, centromeric region"/>
    <property type="evidence" value="ECO:0007669"/>
    <property type="project" value="TreeGrafter"/>
</dbReference>
<keyword evidence="2" id="KW-0235">DNA replication</keyword>
<evidence type="ECO:0000256" key="2">
    <source>
        <dbReference type="ARBA" id="ARBA00022705"/>
    </source>
</evidence>
<dbReference type="GO" id="GO:0034088">
    <property type="term" value="P:maintenance of mitotic sister chromatid cohesion"/>
    <property type="evidence" value="ECO:0007669"/>
    <property type="project" value="TreeGrafter"/>
</dbReference>
<comment type="similarity">
    <text evidence="1">Belongs to the DCC1 family.</text>
</comment>
<gene>
    <name evidence="4" type="primary">DSCC1</name>
    <name evidence="4" type="ORF">F1559_004439</name>
</gene>
<feature type="region of interest" description="Disordered" evidence="3">
    <location>
        <begin position="363"/>
        <end position="398"/>
    </location>
</feature>
<organism evidence="4 5">
    <name type="scientific">Cyanidiococcus yangmingshanensis</name>
    <dbReference type="NCBI Taxonomy" id="2690220"/>
    <lineage>
        <taxon>Eukaryota</taxon>
        <taxon>Rhodophyta</taxon>
        <taxon>Bangiophyceae</taxon>
        <taxon>Cyanidiales</taxon>
        <taxon>Cyanidiaceae</taxon>
        <taxon>Cyanidiococcus</taxon>
    </lineage>
</organism>
<dbReference type="OrthoDB" id="276989at2759"/>
<evidence type="ECO:0000313" key="4">
    <source>
        <dbReference type="EMBL" id="KAF6002851.1"/>
    </source>
</evidence>
<dbReference type="Proteomes" id="UP000530660">
    <property type="component" value="Unassembled WGS sequence"/>
</dbReference>
<accession>A0A7J7IKL8</accession>
<dbReference type="PANTHER" id="PTHR13395">
    <property type="entry name" value="SISTER CHROMATID COHESION PROTEIN DCC1-RELATED"/>
    <property type="match status" value="1"/>
</dbReference>
<dbReference type="GO" id="GO:0006260">
    <property type="term" value="P:DNA replication"/>
    <property type="evidence" value="ECO:0007669"/>
    <property type="project" value="UniProtKB-KW"/>
</dbReference>
<protein>
    <submittedName>
        <fullName evidence="4">Sister chromatid cohesion protein DCC1</fullName>
    </submittedName>
</protein>
<evidence type="ECO:0000313" key="5">
    <source>
        <dbReference type="Proteomes" id="UP000530660"/>
    </source>
</evidence>
<evidence type="ECO:0000256" key="1">
    <source>
        <dbReference type="ARBA" id="ARBA00007017"/>
    </source>
</evidence>
<dbReference type="GO" id="GO:0000785">
    <property type="term" value="C:chromatin"/>
    <property type="evidence" value="ECO:0007669"/>
    <property type="project" value="TreeGrafter"/>
</dbReference>
<dbReference type="PANTHER" id="PTHR13395:SF6">
    <property type="entry name" value="SISTER CHROMATID COHESION PROTEIN DCC1"/>
    <property type="match status" value="1"/>
</dbReference>